<dbReference type="NCBIfam" id="TIGR02681">
    <property type="entry name" value="phage_pRha"/>
    <property type="match status" value="1"/>
</dbReference>
<reference evidence="1 2" key="1">
    <citation type="submission" date="2012-06" db="EMBL/GenBank/DDBJ databases">
        <title>Complete sequence of Thiocystis violascens DSM 198.</title>
        <authorList>
            <consortium name="US DOE Joint Genome Institute"/>
            <person name="Lucas S."/>
            <person name="Han J."/>
            <person name="Lapidus A."/>
            <person name="Cheng J.-F."/>
            <person name="Goodwin L."/>
            <person name="Pitluck S."/>
            <person name="Peters L."/>
            <person name="Ovchinnikova G."/>
            <person name="Teshima H."/>
            <person name="Detter J.C."/>
            <person name="Han C."/>
            <person name="Tapia R."/>
            <person name="Land M."/>
            <person name="Hauser L."/>
            <person name="Kyrpides N."/>
            <person name="Ivanova N."/>
            <person name="Pagani I."/>
            <person name="Vogl K."/>
            <person name="Liu Z."/>
            <person name="Frigaard N.-U."/>
            <person name="Bryant D."/>
            <person name="Woyke T."/>
        </authorList>
    </citation>
    <scope>NUCLEOTIDE SEQUENCE [LARGE SCALE GENOMIC DNA]</scope>
    <source>
        <strain evidence="2">ATCC 17096 / DSM 198 / 6111</strain>
    </source>
</reference>
<dbReference type="Proteomes" id="UP000006062">
    <property type="component" value="Chromosome"/>
</dbReference>
<dbReference type="EMBL" id="CP003154">
    <property type="protein sequence ID" value="AFL76213.1"/>
    <property type="molecule type" value="Genomic_DNA"/>
</dbReference>
<dbReference type="InterPro" id="IPR014054">
    <property type="entry name" value="Phage_regulatory_Rha"/>
</dbReference>
<dbReference type="STRING" id="765911.Thivi_4410"/>
<organism evidence="1 2">
    <name type="scientific">Thiocystis violascens (strain ATCC 17096 / DSM 198 / 6111)</name>
    <name type="common">Chromatium violascens</name>
    <dbReference type="NCBI Taxonomy" id="765911"/>
    <lineage>
        <taxon>Bacteria</taxon>
        <taxon>Pseudomonadati</taxon>
        <taxon>Pseudomonadota</taxon>
        <taxon>Gammaproteobacteria</taxon>
        <taxon>Chromatiales</taxon>
        <taxon>Chromatiaceae</taxon>
        <taxon>Thiocystis</taxon>
    </lineage>
</organism>
<sequence>MSDLILLPASAITLKDGQPVTTSLIVAETFGKQHFHVLRDIDALDCSPEFAKSNFGCADFIDKNGDPRRMFEITRNGFMFLTMGYRGPKPARIKEAYIARFDAMDAQLRQIPTGVGEKTIGLSRYAELLEAENALLRQRLPAPLVSVAPSAPVKPGPRLVTPEEAAEIVDRFTAGESRYAIGKALGRNSKTINRILARANADHAPQMALRLLEGKS</sequence>
<name>I3YGU5_THIV6</name>
<proteinExistence type="predicted"/>
<keyword evidence="2" id="KW-1185">Reference proteome</keyword>
<dbReference type="KEGG" id="tvi:Thivi_4410"/>
<dbReference type="eggNOG" id="COG3646">
    <property type="taxonomic scope" value="Bacteria"/>
</dbReference>
<dbReference type="OrthoDB" id="79831at2"/>
<accession>I3YGU5</accession>
<dbReference type="HOGENOM" id="CLU_1282729_0_0_6"/>
<evidence type="ECO:0000313" key="2">
    <source>
        <dbReference type="Proteomes" id="UP000006062"/>
    </source>
</evidence>
<dbReference type="AlphaFoldDB" id="I3YGU5"/>
<protein>
    <submittedName>
        <fullName evidence="1">Phage regulatory protein, rha family</fullName>
    </submittedName>
</protein>
<dbReference type="Pfam" id="PF09669">
    <property type="entry name" value="Phage_pRha"/>
    <property type="match status" value="1"/>
</dbReference>
<evidence type="ECO:0000313" key="1">
    <source>
        <dbReference type="EMBL" id="AFL76213.1"/>
    </source>
</evidence>
<gene>
    <name evidence="1" type="ordered locus">Thivi_4410</name>
</gene>
<dbReference type="RefSeq" id="WP_014780589.1">
    <property type="nucleotide sequence ID" value="NC_018012.1"/>
</dbReference>